<keyword evidence="3" id="KW-1185">Reference proteome</keyword>
<proteinExistence type="predicted"/>
<dbReference type="Proteomes" id="UP000092462">
    <property type="component" value="Unassembled WGS sequence"/>
</dbReference>
<dbReference type="EMBL" id="AJVK01004275">
    <property type="status" value="NOT_ANNOTATED_CDS"/>
    <property type="molecule type" value="Genomic_DNA"/>
</dbReference>
<reference evidence="2" key="1">
    <citation type="submission" date="2022-08" db="UniProtKB">
        <authorList>
            <consortium name="EnsemblMetazoa"/>
        </authorList>
    </citation>
    <scope>IDENTIFICATION</scope>
    <source>
        <strain evidence="2">Israel</strain>
    </source>
</reference>
<name>A0A1B0D985_PHLPP</name>
<dbReference type="VEuPathDB" id="VectorBase:PPAPM1_001023"/>
<evidence type="ECO:0000313" key="2">
    <source>
        <dbReference type="EnsemblMetazoa" id="PPAI004197-PA"/>
    </source>
</evidence>
<evidence type="ECO:0000313" key="3">
    <source>
        <dbReference type="Proteomes" id="UP000092462"/>
    </source>
</evidence>
<feature type="compositionally biased region" description="Acidic residues" evidence="1">
    <location>
        <begin position="202"/>
        <end position="211"/>
    </location>
</feature>
<sequence>MFTVPFNRDNILVTSISDASTLNTRRNMTELMQQMRDPSHNLGGSVGSIPQSIVSVPGSSEVSVPKALRNQVHSTPASNLKLNEALRHAQHDGGPSIFTPKMASSKSYTSGLSQSTGTVMYVGKIKVSHKRVPDTFIDDALPKFKAYDTQRMMRLQEESRRNSLTASCESSSMNPSDSEGTSAQKFHANPRLSEMRIKEETTENEDEETSEADSKDKIFNEKLINTRIGEENKENSSPRSKDKIFQRTISQMTIPVTKIEGDYQQQTIVVSPRVEE</sequence>
<feature type="compositionally biased region" description="Polar residues" evidence="1">
    <location>
        <begin position="162"/>
        <end position="184"/>
    </location>
</feature>
<evidence type="ECO:0000256" key="1">
    <source>
        <dbReference type="SAM" id="MobiDB-lite"/>
    </source>
</evidence>
<dbReference type="EnsemblMetazoa" id="PPAI004197-RA">
    <property type="protein sequence ID" value="PPAI004197-PA"/>
    <property type="gene ID" value="PPAI004197"/>
</dbReference>
<dbReference type="VEuPathDB" id="VectorBase:PPAI004197"/>
<protein>
    <submittedName>
        <fullName evidence="2">Uncharacterized protein</fullName>
    </submittedName>
</protein>
<feature type="region of interest" description="Disordered" evidence="1">
    <location>
        <begin position="156"/>
        <end position="244"/>
    </location>
</feature>
<feature type="compositionally biased region" description="Basic and acidic residues" evidence="1">
    <location>
        <begin position="228"/>
        <end position="244"/>
    </location>
</feature>
<dbReference type="AlphaFoldDB" id="A0A1B0D985"/>
<organism evidence="2 3">
    <name type="scientific">Phlebotomus papatasi</name>
    <name type="common">Sandfly</name>
    <dbReference type="NCBI Taxonomy" id="29031"/>
    <lineage>
        <taxon>Eukaryota</taxon>
        <taxon>Metazoa</taxon>
        <taxon>Ecdysozoa</taxon>
        <taxon>Arthropoda</taxon>
        <taxon>Hexapoda</taxon>
        <taxon>Insecta</taxon>
        <taxon>Pterygota</taxon>
        <taxon>Neoptera</taxon>
        <taxon>Endopterygota</taxon>
        <taxon>Diptera</taxon>
        <taxon>Nematocera</taxon>
        <taxon>Psychodoidea</taxon>
        <taxon>Psychodidae</taxon>
        <taxon>Phlebotomus</taxon>
        <taxon>Phlebotomus</taxon>
    </lineage>
</organism>
<accession>A0A1B0D985</accession>